<reference evidence="1 2" key="1">
    <citation type="submission" date="2021-06" db="EMBL/GenBank/DDBJ databases">
        <title>Candida outbreak in Lebanon.</title>
        <authorList>
            <person name="Finianos M."/>
        </authorList>
    </citation>
    <scope>NUCLEOTIDE SEQUENCE [LARGE SCALE GENOMIC DNA]</scope>
    <source>
        <strain evidence="1">CA3LBN</strain>
    </source>
</reference>
<organism evidence="1 2">
    <name type="scientific">Candidozyma haemuli</name>
    <dbReference type="NCBI Taxonomy" id="45357"/>
    <lineage>
        <taxon>Eukaryota</taxon>
        <taxon>Fungi</taxon>
        <taxon>Dikarya</taxon>
        <taxon>Ascomycota</taxon>
        <taxon>Saccharomycotina</taxon>
        <taxon>Pichiomycetes</taxon>
        <taxon>Metschnikowiaceae</taxon>
        <taxon>Candidozyma</taxon>
    </lineage>
</organism>
<evidence type="ECO:0000313" key="2">
    <source>
        <dbReference type="Proteomes" id="UP000825434"/>
    </source>
</evidence>
<protein>
    <submittedName>
        <fullName evidence="1">Uncharacterized protein</fullName>
    </submittedName>
</protein>
<dbReference type="Proteomes" id="UP000825434">
    <property type="component" value="Chromosome 1"/>
</dbReference>
<accession>A0ABX8I585</accession>
<keyword evidence="2" id="KW-1185">Reference proteome</keyword>
<evidence type="ECO:0000313" key="1">
    <source>
        <dbReference type="EMBL" id="QWU86338.1"/>
    </source>
</evidence>
<sequence length="118" mass="13360">MAEDSSCALYQNMNLRLTRYYLLKVLAVYGLDELVKQGENYSTPAMVPNEIGLMPEIIYEDNDPSFCSVFSDSLEFAFQSPNTSLQSNDKLQSQGTILSSEFEHEKRETILTSDETRG</sequence>
<dbReference type="EMBL" id="CP076661">
    <property type="protein sequence ID" value="QWU86338.1"/>
    <property type="molecule type" value="Genomic_DNA"/>
</dbReference>
<name>A0ABX8I585_9ASCO</name>
<gene>
    <name evidence="1" type="ORF">CA3LBN_000556</name>
</gene>
<proteinExistence type="predicted"/>